<keyword evidence="6" id="KW-1185">Reference proteome</keyword>
<dbReference type="InterPro" id="IPR051831">
    <property type="entry name" value="Bromodomain_contain_prot"/>
</dbReference>
<name>A0A9W8JDZ7_9AGAR</name>
<feature type="compositionally biased region" description="Acidic residues" evidence="3">
    <location>
        <begin position="184"/>
        <end position="194"/>
    </location>
</feature>
<accession>A0A9W8JDZ7</accession>
<feature type="compositionally biased region" description="Acidic residues" evidence="3">
    <location>
        <begin position="719"/>
        <end position="730"/>
    </location>
</feature>
<sequence length="790" mass="87439">MSSAFSSNNDNRAPLKASSSGLKLVLPPLKSVLEAKNKKAKPRSDSISFPSPAVQDVVEIVEKKPPRPVKLKPLKEVLGKLIQQIKKKDDYAFFLAPVDAENVPGYLDVVKCPMDLGTMTEKVNRGRYRSLDDFANDLRLVTTNAKIFNPPGSIYYTEAERIEAWGLDHINKAAGTVVQHESDWNIDIEREDDTPTTVQVEPMEEEEDRMDVDEQSRARSVSVMSQPQPGSTRRGPRGPYKKNAQANTPQISESIDSEGRLPGSKDGVGAFPPQSDWAKMMLSLKLKGKKYKTKKERMKIEKEGPPTLPEGSLDYTEMEDPFSVLCNLVPDSPSRPALAPLYPPLFSPPQDTGIQPSISTSSIDGKPPQSQPSTYPAATSVPLDYTLPEISSGTKFRHWTISRNVNPRQKAKDKDDEPETTESPPWQVPREAHAADFGSFSLLAGALADEMKRRGMTPCTVQDGQEQEIHFDWIRDDIEASQAERPESYVHDMVYGGVDGLAYVRSLAEFMRYTPPESDDYEEDVKEEVNILGLPLAKWVEENVVDVLTDGRHGLLKTTADVMNGKVDSSSPAAKQAFTSLHEYPVWSAALFALHSINANKMDMAALINHREELYLSEEEWLGKELRERRTQEASAARAKVGNGGTVDVVETPNTGVKDDAQSEGPEELKEVLDYVAAMIVDINHRTIFKIGPPSSYQPNGHTLPLPPTPVQGKAVKQEEEEEEEEEEANGDAKPVPAPSQETIEDPLLRNLRLNLLALAKRAPLDTLDLSRAGDKVPEDVRSYLVASSS</sequence>
<feature type="compositionally biased region" description="Acidic residues" evidence="3">
    <location>
        <begin position="202"/>
        <end position="211"/>
    </location>
</feature>
<dbReference type="EMBL" id="JANBPK010000811">
    <property type="protein sequence ID" value="KAJ2931079.1"/>
    <property type="molecule type" value="Genomic_DNA"/>
</dbReference>
<feature type="domain" description="Bromo" evidence="4">
    <location>
        <begin position="86"/>
        <end position="156"/>
    </location>
</feature>
<organism evidence="5 6">
    <name type="scientific">Candolleomyces eurysporus</name>
    <dbReference type="NCBI Taxonomy" id="2828524"/>
    <lineage>
        <taxon>Eukaryota</taxon>
        <taxon>Fungi</taxon>
        <taxon>Dikarya</taxon>
        <taxon>Basidiomycota</taxon>
        <taxon>Agaricomycotina</taxon>
        <taxon>Agaricomycetes</taxon>
        <taxon>Agaricomycetidae</taxon>
        <taxon>Agaricales</taxon>
        <taxon>Agaricineae</taxon>
        <taxon>Psathyrellaceae</taxon>
        <taxon>Candolleomyces</taxon>
    </lineage>
</organism>
<dbReference type="Proteomes" id="UP001140091">
    <property type="component" value="Unassembled WGS sequence"/>
</dbReference>
<proteinExistence type="predicted"/>
<evidence type="ECO:0000256" key="1">
    <source>
        <dbReference type="ARBA" id="ARBA00023117"/>
    </source>
</evidence>
<feature type="compositionally biased region" description="Polar residues" evidence="3">
    <location>
        <begin position="244"/>
        <end position="254"/>
    </location>
</feature>
<feature type="compositionally biased region" description="Polar residues" evidence="3">
    <location>
        <begin position="349"/>
        <end position="363"/>
    </location>
</feature>
<dbReference type="InterPro" id="IPR036427">
    <property type="entry name" value="Bromodomain-like_sf"/>
</dbReference>
<evidence type="ECO:0000313" key="5">
    <source>
        <dbReference type="EMBL" id="KAJ2931079.1"/>
    </source>
</evidence>
<dbReference type="OrthoDB" id="21449at2759"/>
<feature type="region of interest" description="Disordered" evidence="3">
    <location>
        <begin position="340"/>
        <end position="380"/>
    </location>
</feature>
<feature type="region of interest" description="Disordered" evidence="3">
    <location>
        <begin position="183"/>
        <end position="269"/>
    </location>
</feature>
<gene>
    <name evidence="5" type="ORF">H1R20_g6023</name>
</gene>
<evidence type="ECO:0000259" key="4">
    <source>
        <dbReference type="PROSITE" id="PS50014"/>
    </source>
</evidence>
<feature type="compositionally biased region" description="Polar residues" evidence="3">
    <location>
        <begin position="218"/>
        <end position="231"/>
    </location>
</feature>
<dbReference type="PRINTS" id="PR00503">
    <property type="entry name" value="BROMODOMAIN"/>
</dbReference>
<dbReference type="AlphaFoldDB" id="A0A9W8JDZ7"/>
<feature type="region of interest" description="Disordered" evidence="3">
    <location>
        <begin position="635"/>
        <end position="666"/>
    </location>
</feature>
<comment type="caution">
    <text evidence="5">The sequence shown here is derived from an EMBL/GenBank/DDBJ whole genome shotgun (WGS) entry which is preliminary data.</text>
</comment>
<dbReference type="SUPFAM" id="SSF47370">
    <property type="entry name" value="Bromodomain"/>
    <property type="match status" value="1"/>
</dbReference>
<feature type="compositionally biased region" description="Basic and acidic residues" evidence="3">
    <location>
        <begin position="657"/>
        <end position="666"/>
    </location>
</feature>
<dbReference type="InterPro" id="IPR001487">
    <property type="entry name" value="Bromodomain"/>
</dbReference>
<evidence type="ECO:0000256" key="2">
    <source>
        <dbReference type="PROSITE-ProRule" id="PRU00035"/>
    </source>
</evidence>
<feature type="non-terminal residue" evidence="5">
    <location>
        <position position="1"/>
    </location>
</feature>
<protein>
    <recommendedName>
        <fullName evidence="4">Bromo domain-containing protein</fullName>
    </recommendedName>
</protein>
<dbReference type="PANTHER" id="PTHR22881:SF27">
    <property type="entry name" value="BROMODOMAIN CONTAINING 7_9"/>
    <property type="match status" value="1"/>
</dbReference>
<dbReference type="GO" id="GO:0006357">
    <property type="term" value="P:regulation of transcription by RNA polymerase II"/>
    <property type="evidence" value="ECO:0007669"/>
    <property type="project" value="TreeGrafter"/>
</dbReference>
<dbReference type="GO" id="GO:0006325">
    <property type="term" value="P:chromatin organization"/>
    <property type="evidence" value="ECO:0007669"/>
    <property type="project" value="UniProtKB-ARBA"/>
</dbReference>
<dbReference type="Pfam" id="PF00439">
    <property type="entry name" value="Bromodomain"/>
    <property type="match status" value="1"/>
</dbReference>
<dbReference type="PANTHER" id="PTHR22881">
    <property type="entry name" value="BROMODOMAIN CONTAINING PROTEIN"/>
    <property type="match status" value="1"/>
</dbReference>
<evidence type="ECO:0000256" key="3">
    <source>
        <dbReference type="SAM" id="MobiDB-lite"/>
    </source>
</evidence>
<dbReference type="GO" id="GO:0005634">
    <property type="term" value="C:nucleus"/>
    <property type="evidence" value="ECO:0007669"/>
    <property type="project" value="TreeGrafter"/>
</dbReference>
<dbReference type="CDD" id="cd04369">
    <property type="entry name" value="Bromodomain"/>
    <property type="match status" value="1"/>
</dbReference>
<dbReference type="Gene3D" id="1.20.920.10">
    <property type="entry name" value="Bromodomain-like"/>
    <property type="match status" value="1"/>
</dbReference>
<feature type="region of interest" description="Disordered" evidence="3">
    <location>
        <begin position="694"/>
        <end position="746"/>
    </location>
</feature>
<dbReference type="PROSITE" id="PS50014">
    <property type="entry name" value="BROMODOMAIN_2"/>
    <property type="match status" value="1"/>
</dbReference>
<evidence type="ECO:0000313" key="6">
    <source>
        <dbReference type="Proteomes" id="UP001140091"/>
    </source>
</evidence>
<feature type="region of interest" description="Disordered" evidence="3">
    <location>
        <begin position="401"/>
        <end position="431"/>
    </location>
</feature>
<dbReference type="SMART" id="SM00297">
    <property type="entry name" value="BROMO"/>
    <property type="match status" value="1"/>
</dbReference>
<reference evidence="5" key="1">
    <citation type="submission" date="2022-06" db="EMBL/GenBank/DDBJ databases">
        <title>Genome Sequence of Candolleomyces eurysporus.</title>
        <authorList>
            <person name="Buettner E."/>
        </authorList>
    </citation>
    <scope>NUCLEOTIDE SEQUENCE</scope>
    <source>
        <strain evidence="5">VTCC 930004</strain>
    </source>
</reference>
<keyword evidence="1 2" id="KW-0103">Bromodomain</keyword>